<dbReference type="InterPro" id="IPR005139">
    <property type="entry name" value="PCRF"/>
</dbReference>
<dbReference type="PANTHER" id="PTHR43804:SF7">
    <property type="entry name" value="LD18447P"/>
    <property type="match status" value="1"/>
</dbReference>
<name>A0A117M0N4_9BACT</name>
<dbReference type="EMBL" id="LGGO01000001">
    <property type="protein sequence ID" value="KUK77876.1"/>
    <property type="molecule type" value="Genomic_DNA"/>
</dbReference>
<feature type="domain" description="Prokaryotic-type class I peptide chain release factors" evidence="7">
    <location>
        <begin position="232"/>
        <end position="248"/>
    </location>
</feature>
<keyword evidence="4" id="KW-0648">Protein biosynthesis</keyword>
<dbReference type="InterPro" id="IPR045853">
    <property type="entry name" value="Pep_chain_release_fac_I_sf"/>
</dbReference>
<dbReference type="FunFam" id="3.30.70.1660:FF:000002">
    <property type="entry name" value="Peptide chain release factor 1"/>
    <property type="match status" value="1"/>
</dbReference>
<dbReference type="AlphaFoldDB" id="A0A117M0N4"/>
<dbReference type="NCBIfam" id="NF001859">
    <property type="entry name" value="PRK00591.1"/>
    <property type="match status" value="1"/>
</dbReference>
<dbReference type="GO" id="GO:0005737">
    <property type="term" value="C:cytoplasm"/>
    <property type="evidence" value="ECO:0007669"/>
    <property type="project" value="UniProtKB-ARBA"/>
</dbReference>
<evidence type="ECO:0000256" key="6">
    <source>
        <dbReference type="SAM" id="Coils"/>
    </source>
</evidence>
<dbReference type="Gene3D" id="6.10.140.1950">
    <property type="match status" value="1"/>
</dbReference>
<protein>
    <recommendedName>
        <fullName evidence="5">Peptide chain release factor 1</fullName>
    </recommendedName>
</protein>
<dbReference type="Proteomes" id="UP000053904">
    <property type="component" value="Unassembled WGS sequence"/>
</dbReference>
<dbReference type="InterPro" id="IPR050057">
    <property type="entry name" value="Prokaryotic/Mito_RF"/>
</dbReference>
<evidence type="ECO:0000259" key="7">
    <source>
        <dbReference type="PROSITE" id="PS00745"/>
    </source>
</evidence>
<evidence type="ECO:0000313" key="8">
    <source>
        <dbReference type="EMBL" id="KUK77876.1"/>
    </source>
</evidence>
<evidence type="ECO:0000256" key="4">
    <source>
        <dbReference type="ARBA" id="ARBA00022917"/>
    </source>
</evidence>
<evidence type="ECO:0000256" key="3">
    <source>
        <dbReference type="ARBA" id="ARBA00022481"/>
    </source>
</evidence>
<dbReference type="Pfam" id="PF00472">
    <property type="entry name" value="RF-1"/>
    <property type="match status" value="1"/>
</dbReference>
<dbReference type="SUPFAM" id="SSF75620">
    <property type="entry name" value="Release factor"/>
    <property type="match status" value="1"/>
</dbReference>
<reference evidence="9" key="1">
    <citation type="journal article" date="2015" name="MBio">
        <title>Genome-Resolved Metagenomic Analysis Reveals Roles for Candidate Phyla and Other Microbial Community Members in Biogeochemical Transformations in Oil Reservoirs.</title>
        <authorList>
            <person name="Hu P."/>
            <person name="Tom L."/>
            <person name="Singh A."/>
            <person name="Thomas B.C."/>
            <person name="Baker B.J."/>
            <person name="Piceno Y.M."/>
            <person name="Andersen G.L."/>
            <person name="Banfield J.F."/>
        </authorList>
    </citation>
    <scope>NUCLEOTIDE SEQUENCE [LARGE SCALE GENOMIC DNA]</scope>
</reference>
<proteinExistence type="inferred from homology"/>
<dbReference type="Pfam" id="PF03462">
    <property type="entry name" value="PCRF"/>
    <property type="match status" value="1"/>
</dbReference>
<evidence type="ECO:0000256" key="1">
    <source>
        <dbReference type="ARBA" id="ARBA00002986"/>
    </source>
</evidence>
<evidence type="ECO:0000256" key="5">
    <source>
        <dbReference type="NCBIfam" id="TIGR00019"/>
    </source>
</evidence>
<dbReference type="PATRIC" id="fig|1641389.3.peg.554"/>
<dbReference type="FunFam" id="3.30.160.20:FF:000004">
    <property type="entry name" value="Peptide chain release factor 1"/>
    <property type="match status" value="1"/>
</dbReference>
<accession>A0A117M0N4</accession>
<gene>
    <name evidence="8" type="ORF">XD93_0011</name>
</gene>
<dbReference type="PROSITE" id="PS00745">
    <property type="entry name" value="RF_PROK_I"/>
    <property type="match status" value="1"/>
</dbReference>
<dbReference type="NCBIfam" id="TIGR00019">
    <property type="entry name" value="prfA"/>
    <property type="match status" value="1"/>
</dbReference>
<dbReference type="InterPro" id="IPR000352">
    <property type="entry name" value="Pep_chain_release_fac_I"/>
</dbReference>
<keyword evidence="6" id="KW-0175">Coiled coil</keyword>
<dbReference type="InterPro" id="IPR004373">
    <property type="entry name" value="RF-1"/>
</dbReference>
<dbReference type="GO" id="GO:0016149">
    <property type="term" value="F:translation release factor activity, codon specific"/>
    <property type="evidence" value="ECO:0007669"/>
    <property type="project" value="InterPro"/>
</dbReference>
<dbReference type="Gene3D" id="3.30.160.20">
    <property type="match status" value="1"/>
</dbReference>
<organism evidence="8 9">
    <name type="scientific">candidate division WS6 bacterium 34_10</name>
    <dbReference type="NCBI Taxonomy" id="1641389"/>
    <lineage>
        <taxon>Bacteria</taxon>
        <taxon>Candidatus Dojkabacteria</taxon>
    </lineage>
</organism>
<keyword evidence="3" id="KW-0488">Methylation</keyword>
<comment type="caution">
    <text evidence="8">The sequence shown here is derived from an EMBL/GenBank/DDBJ whole genome shotgun (WGS) entry which is preliminary data.</text>
</comment>
<feature type="coiled-coil region" evidence="6">
    <location>
        <begin position="54"/>
        <end position="111"/>
    </location>
</feature>
<dbReference type="PANTHER" id="PTHR43804">
    <property type="entry name" value="LD18447P"/>
    <property type="match status" value="1"/>
</dbReference>
<comment type="similarity">
    <text evidence="2">Belongs to the prokaryotic/mitochondrial release factor family.</text>
</comment>
<dbReference type="Gene3D" id="3.30.70.1660">
    <property type="match status" value="1"/>
</dbReference>
<evidence type="ECO:0000313" key="9">
    <source>
        <dbReference type="Proteomes" id="UP000053904"/>
    </source>
</evidence>
<evidence type="ECO:0000256" key="2">
    <source>
        <dbReference type="ARBA" id="ARBA00010835"/>
    </source>
</evidence>
<comment type="function">
    <text evidence="1">Peptide chain release factor 1 directs the termination of translation in response to the peptide chain termination codons UAG and UAA.</text>
</comment>
<sequence>MMNIENYIKKYKDNPELEKQRELEKRMANAHQTGEDMSKLSEELSYYSTVATKVTQIQKAISEYEEAQELLNDDEMKDLAQTELEKNEQIITELDEEITALKIDREFADEDDMKSAVLEIRAGAGGDEAALFAADLFRMYKSYSLSKGWNISIIDYNLTEGGGYKEVIAQINGKGVYKELKYESGVHRVQRVPVTESSGRIHTSTASVAILPEAKNVDIEIKPEDLEIEVMRASGAGGQCVNKTDSAVRITHLPTGITVSCQETKHQAQNKEKAMQLLRARLYERKKAEQAEKRSDLRSSQIGTAMRAEKIRTYNFPQNRVTDHRIKKSWHNLEDILNGDIEELLEETRKLIQIKTLKENS</sequence>
<dbReference type="SMART" id="SM00937">
    <property type="entry name" value="PCRF"/>
    <property type="match status" value="1"/>
</dbReference>